<dbReference type="EMBL" id="UYSU01046150">
    <property type="protein sequence ID" value="VDM05450.1"/>
    <property type="molecule type" value="Genomic_DNA"/>
</dbReference>
<accession>A0A183TRG6</accession>
<dbReference type="WBParaSite" id="SSLN_0001978801-mRNA-1">
    <property type="protein sequence ID" value="SSLN_0001978801-mRNA-1"/>
    <property type="gene ID" value="SSLN_0001978801"/>
</dbReference>
<reference evidence="1 2" key="2">
    <citation type="submission" date="2018-11" db="EMBL/GenBank/DDBJ databases">
        <authorList>
            <consortium name="Pathogen Informatics"/>
        </authorList>
    </citation>
    <scope>NUCLEOTIDE SEQUENCE [LARGE SCALE GENOMIC DNA]</scope>
    <source>
        <strain evidence="1 2">NST_G2</strain>
    </source>
</reference>
<proteinExistence type="predicted"/>
<dbReference type="Proteomes" id="UP000275846">
    <property type="component" value="Unassembled WGS sequence"/>
</dbReference>
<organism evidence="3">
    <name type="scientific">Schistocephalus solidus</name>
    <name type="common">Tapeworm</name>
    <dbReference type="NCBI Taxonomy" id="70667"/>
    <lineage>
        <taxon>Eukaryota</taxon>
        <taxon>Metazoa</taxon>
        <taxon>Spiralia</taxon>
        <taxon>Lophotrochozoa</taxon>
        <taxon>Platyhelminthes</taxon>
        <taxon>Cestoda</taxon>
        <taxon>Eucestoda</taxon>
        <taxon>Diphyllobothriidea</taxon>
        <taxon>Diphyllobothriidae</taxon>
        <taxon>Schistocephalus</taxon>
    </lineage>
</organism>
<dbReference type="InterPro" id="IPR036691">
    <property type="entry name" value="Endo/exonu/phosph_ase_sf"/>
</dbReference>
<dbReference type="AlphaFoldDB" id="A0A183TRG6"/>
<keyword evidence="2" id="KW-1185">Reference proteome</keyword>
<evidence type="ECO:0000313" key="3">
    <source>
        <dbReference type="WBParaSite" id="SSLN_0001978801-mRNA-1"/>
    </source>
</evidence>
<gene>
    <name evidence="1" type="ORF">SSLN_LOCUS19064</name>
</gene>
<dbReference type="SUPFAM" id="SSF56219">
    <property type="entry name" value="DNase I-like"/>
    <property type="match status" value="1"/>
</dbReference>
<sequence length="86" mass="10091">MYARPHVFTIAYLFPNQNVERDVIILTELTKAHLNKDFLIVGDFNARNIDWETWNVSGLKDTFDHRLLEMAGKKNILPECTVRDTR</sequence>
<dbReference type="Gene3D" id="3.60.10.10">
    <property type="entry name" value="Endonuclease/exonuclease/phosphatase"/>
    <property type="match status" value="1"/>
</dbReference>
<evidence type="ECO:0000313" key="2">
    <source>
        <dbReference type="Proteomes" id="UP000275846"/>
    </source>
</evidence>
<reference evidence="3" key="1">
    <citation type="submission" date="2016-06" db="UniProtKB">
        <authorList>
            <consortium name="WormBaseParasite"/>
        </authorList>
    </citation>
    <scope>IDENTIFICATION</scope>
</reference>
<protein>
    <submittedName>
        <fullName evidence="3">Endo/exonuclease/phosphatase domain-containing protein</fullName>
    </submittedName>
</protein>
<evidence type="ECO:0000313" key="1">
    <source>
        <dbReference type="EMBL" id="VDM05450.1"/>
    </source>
</evidence>
<name>A0A183TRG6_SCHSO</name>
<dbReference type="OrthoDB" id="6152807at2759"/>